<feature type="compositionally biased region" description="Polar residues" evidence="1">
    <location>
        <begin position="432"/>
        <end position="442"/>
    </location>
</feature>
<dbReference type="EMBL" id="CP048711">
    <property type="protein sequence ID" value="QIB65163.1"/>
    <property type="molecule type" value="Genomic_DNA"/>
</dbReference>
<dbReference type="KEGG" id="kim:G3T16_06845"/>
<proteinExistence type="predicted"/>
<dbReference type="Gene3D" id="3.10.450.620">
    <property type="entry name" value="JHP933, nucleotidyltransferase-like core domain"/>
    <property type="match status" value="1"/>
</dbReference>
<feature type="region of interest" description="Disordered" evidence="1">
    <location>
        <begin position="399"/>
        <end position="442"/>
    </location>
</feature>
<evidence type="ECO:0000259" key="2">
    <source>
        <dbReference type="Pfam" id="PF13280"/>
    </source>
</evidence>
<evidence type="ECO:0000313" key="3">
    <source>
        <dbReference type="EMBL" id="QIB65163.1"/>
    </source>
</evidence>
<evidence type="ECO:0000313" key="4">
    <source>
        <dbReference type="Proteomes" id="UP000477680"/>
    </source>
</evidence>
<accession>A0A6C0U059</accession>
<dbReference type="Pfam" id="PF13280">
    <property type="entry name" value="WYL"/>
    <property type="match status" value="1"/>
</dbReference>
<name>A0A6C0U059_9GAMM</name>
<sequence length="488" mass="55594">MIDRDELLALADETGLTPVVVEKDYVLGWLLAAVNANERLAESWIFKGGTCLKKCYFETYRFSEDLDFTLRDDGHLDERFLLDRFSEMAEWLYDQSGIEIPTDRFKFDIYDNPRGGRSCEGRVYYQSFFVKGNKNFPKIKFDLTSDEVLVMPPSRQPVFHGYSDEPGEGIHIDCYAYPEIFGEKVRALGERGRPRDLYDVVNLYRNDNLPASAVVRDVLNRKCAYKKIERPGFAAMANYRDTLEQNWAPMLAHQLPSLPSLDVYWEALPEFFDWLEGAIEVARPALGAVAGEGELYRPTYGRLGLRTTQGGSLEVIRFAAGNRLCVELDYTDQQGRRSTRIIEPYSLRRAQNGNVLLYGVRADNRQIRAYSISNINSASITNKVFVPLYQVELSPGSMSVPTVSSASGDTQSLGLPQGRRELTVSRRRPSGRRQTSVSQHNGPTYVFRCPMCQKTFKRKKMNGKLNPHKGKSGWNCMGRMGIYERTDY</sequence>
<dbReference type="AlphaFoldDB" id="A0A6C0U059"/>
<dbReference type="RefSeq" id="WP_163494403.1">
    <property type="nucleotide sequence ID" value="NZ_CP048711.1"/>
</dbReference>
<gene>
    <name evidence="3" type="ORF">G3T16_06845</name>
</gene>
<dbReference type="InterPro" id="IPR026881">
    <property type="entry name" value="WYL_dom"/>
</dbReference>
<dbReference type="Pfam" id="PF08843">
    <property type="entry name" value="AbiEii"/>
    <property type="match status" value="1"/>
</dbReference>
<feature type="domain" description="WYL" evidence="2">
    <location>
        <begin position="313"/>
        <end position="378"/>
    </location>
</feature>
<organism evidence="3 4">
    <name type="scientific">Kineobactrum salinum</name>
    <dbReference type="NCBI Taxonomy" id="2708301"/>
    <lineage>
        <taxon>Bacteria</taxon>
        <taxon>Pseudomonadati</taxon>
        <taxon>Pseudomonadota</taxon>
        <taxon>Gammaproteobacteria</taxon>
        <taxon>Cellvibrionales</taxon>
        <taxon>Halieaceae</taxon>
        <taxon>Kineobactrum</taxon>
    </lineage>
</organism>
<dbReference type="PROSITE" id="PS52050">
    <property type="entry name" value="WYL"/>
    <property type="match status" value="1"/>
</dbReference>
<dbReference type="Proteomes" id="UP000477680">
    <property type="component" value="Chromosome"/>
</dbReference>
<dbReference type="InterPro" id="IPR014942">
    <property type="entry name" value="AbiEii"/>
</dbReference>
<keyword evidence="4" id="KW-1185">Reference proteome</keyword>
<reference evidence="3 4" key="1">
    <citation type="submission" date="2020-02" db="EMBL/GenBank/DDBJ databases">
        <title>Genome sequencing for Kineobactrum sp. M2.</title>
        <authorList>
            <person name="Park S.-J."/>
        </authorList>
    </citation>
    <scope>NUCLEOTIDE SEQUENCE [LARGE SCALE GENOMIC DNA]</scope>
    <source>
        <strain evidence="3 4">M2</strain>
    </source>
</reference>
<protein>
    <recommendedName>
        <fullName evidence="2">WYL domain-containing protein</fullName>
    </recommendedName>
</protein>
<feature type="compositionally biased region" description="Polar residues" evidence="1">
    <location>
        <begin position="399"/>
        <end position="414"/>
    </location>
</feature>
<evidence type="ECO:0000256" key="1">
    <source>
        <dbReference type="SAM" id="MobiDB-lite"/>
    </source>
</evidence>